<evidence type="ECO:0000256" key="1">
    <source>
        <dbReference type="SAM" id="MobiDB-lite"/>
    </source>
</evidence>
<sequence length="369" mass="42206">MQAIVHYVNEEIVNIKKLMNKFMEFSNIVRWNYSKIVVSGAGDYQWEVLNDNGREIQNQLRGHYAHLIKWIRFLTTDMASTQQRNLNVSIQTVQNLIEQNGFLFKMDKDEQLNYAVKSMDLLFDLVSSAYEVTEDYCIMIPDSRTLLANPEFEKWTFEGIEKFKILLLPIIANELDKAPANDEIKNKILDYTKRGNLLDGVKINEKNSIQFAGNLQIEKTLPWLNLNDHYDSIIAAYFEMVKTNPHTRVILVTKDANLAEKAFSLNVTHMKPPALKIDSTPIKSSEPVADIKPAVQPVKPAPSKDKSHKPMPPHADNKPEKPTKVTIPPNIQNQPPAGMKPRPPKPRIKSRLNNNVKPDSKSSRIKTKR</sequence>
<proteinExistence type="predicted"/>
<dbReference type="InterPro" id="IPR002716">
    <property type="entry name" value="PIN_dom"/>
</dbReference>
<evidence type="ECO:0000313" key="4">
    <source>
        <dbReference type="Proteomes" id="UP000216052"/>
    </source>
</evidence>
<gene>
    <name evidence="3" type="ORF">SPACI_008270</name>
</gene>
<dbReference type="RefSeq" id="WP_093795084.1">
    <property type="nucleotide sequence ID" value="NZ_CP155571.1"/>
</dbReference>
<feature type="domain" description="PIN" evidence="2">
    <location>
        <begin position="140"/>
        <end position="268"/>
    </location>
</feature>
<evidence type="ECO:0000259" key="2">
    <source>
        <dbReference type="Pfam" id="PF13638"/>
    </source>
</evidence>
<accession>A0ABZ3IYK0</accession>
<reference evidence="3" key="1">
    <citation type="submission" date="2024-05" db="EMBL/GenBank/DDBJ databases">
        <title>Isolation and characterization of Sporomusa carbonis sp. nov., a carboxydotrophic hydrogenogen in the genus of Sporomusa isolated from a charcoal burning pile.</title>
        <authorList>
            <person name="Boeer T."/>
            <person name="Rosenbaum F."/>
            <person name="Eysell L."/>
            <person name="Mueller V."/>
            <person name="Daniel R."/>
            <person name="Poehlein A."/>
        </authorList>
    </citation>
    <scope>NUCLEOTIDE SEQUENCE [LARGE SCALE GENOMIC DNA]</scope>
    <source>
        <strain evidence="3">DSM 3132</strain>
    </source>
</reference>
<organism evidence="3 4">
    <name type="scientific">Sporomusa acidovorans (strain ATCC 49682 / DSM 3132 / Mol)</name>
    <dbReference type="NCBI Taxonomy" id="1123286"/>
    <lineage>
        <taxon>Bacteria</taxon>
        <taxon>Bacillati</taxon>
        <taxon>Bacillota</taxon>
        <taxon>Negativicutes</taxon>
        <taxon>Selenomonadales</taxon>
        <taxon>Sporomusaceae</taxon>
        <taxon>Sporomusa</taxon>
    </lineage>
</organism>
<dbReference type="Proteomes" id="UP000216052">
    <property type="component" value="Chromosome"/>
</dbReference>
<protein>
    <recommendedName>
        <fullName evidence="2">PIN domain-containing protein</fullName>
    </recommendedName>
</protein>
<keyword evidence="4" id="KW-1185">Reference proteome</keyword>
<dbReference type="Pfam" id="PF13638">
    <property type="entry name" value="PIN_4"/>
    <property type="match status" value="1"/>
</dbReference>
<dbReference type="EMBL" id="CP155571">
    <property type="protein sequence ID" value="XFO70827.1"/>
    <property type="molecule type" value="Genomic_DNA"/>
</dbReference>
<feature type="region of interest" description="Disordered" evidence="1">
    <location>
        <begin position="275"/>
        <end position="369"/>
    </location>
</feature>
<name>A0ABZ3IYK0_SPOA4</name>
<evidence type="ECO:0000313" key="3">
    <source>
        <dbReference type="EMBL" id="XFO70827.1"/>
    </source>
</evidence>